<dbReference type="AlphaFoldDB" id="A0A1I6HPM2"/>
<dbReference type="EMBL" id="FOYO01000001">
    <property type="protein sequence ID" value="SFR56317.1"/>
    <property type="molecule type" value="Genomic_DNA"/>
</dbReference>
<name>A0A1I6HPM2_9RHOB</name>
<sequence length="105" mass="11849">MCNASGSAICTVQIENARTRVTEWRFKKRGDNTGWHRHEHDYVVVPLFDGTLEIKLPEGEVITAPMQNGVPYFRKLGIEHDVLSANDFECAFIEIELLESPSDGT</sequence>
<dbReference type="OrthoDB" id="9800684at2"/>
<dbReference type="CDD" id="cd06982">
    <property type="entry name" value="cupin_BauB-like"/>
    <property type="match status" value="1"/>
</dbReference>
<keyword evidence="2" id="KW-1185">Reference proteome</keyword>
<reference evidence="2" key="1">
    <citation type="submission" date="2016-10" db="EMBL/GenBank/DDBJ databases">
        <authorList>
            <person name="Varghese N."/>
            <person name="Submissions S."/>
        </authorList>
    </citation>
    <scope>NUCLEOTIDE SEQUENCE [LARGE SCALE GENOMIC DNA]</scope>
    <source>
        <strain evidence="2">DSM 26921</strain>
    </source>
</reference>
<dbReference type="STRING" id="670154.SAMN04488002_3231"/>
<accession>A0A1I6HPM2</accession>
<dbReference type="InterPro" id="IPR011051">
    <property type="entry name" value="RmlC_Cupin_sf"/>
</dbReference>
<dbReference type="InterPro" id="IPR014710">
    <property type="entry name" value="RmlC-like_jellyroll"/>
</dbReference>
<dbReference type="SUPFAM" id="SSF51182">
    <property type="entry name" value="RmlC-like cupins"/>
    <property type="match status" value="1"/>
</dbReference>
<gene>
    <name evidence="1" type="ORF">SAMN04488002_3231</name>
</gene>
<dbReference type="Proteomes" id="UP000199658">
    <property type="component" value="Unassembled WGS sequence"/>
</dbReference>
<organism evidence="1 2">
    <name type="scientific">Litoreibacter janthinus</name>
    <dbReference type="NCBI Taxonomy" id="670154"/>
    <lineage>
        <taxon>Bacteria</taxon>
        <taxon>Pseudomonadati</taxon>
        <taxon>Pseudomonadota</taxon>
        <taxon>Alphaproteobacteria</taxon>
        <taxon>Rhodobacterales</taxon>
        <taxon>Roseobacteraceae</taxon>
        <taxon>Litoreibacter</taxon>
    </lineage>
</organism>
<dbReference type="Gene3D" id="2.60.120.10">
    <property type="entry name" value="Jelly Rolls"/>
    <property type="match status" value="1"/>
</dbReference>
<evidence type="ECO:0008006" key="3">
    <source>
        <dbReference type="Google" id="ProtNLM"/>
    </source>
</evidence>
<evidence type="ECO:0000313" key="2">
    <source>
        <dbReference type="Proteomes" id="UP000199658"/>
    </source>
</evidence>
<proteinExistence type="predicted"/>
<protein>
    <recommendedName>
        <fullName evidence="3">Cupin domain-containing protein</fullName>
    </recommendedName>
</protein>
<evidence type="ECO:0000313" key="1">
    <source>
        <dbReference type="EMBL" id="SFR56317.1"/>
    </source>
</evidence>